<dbReference type="OrthoDB" id="9764939at2"/>
<feature type="domain" description="Peptidase M28" evidence="1">
    <location>
        <begin position="63"/>
        <end position="195"/>
    </location>
</feature>
<dbReference type="InterPro" id="IPR045175">
    <property type="entry name" value="M28_fam"/>
</dbReference>
<dbReference type="RefSeq" id="WP_104433628.1">
    <property type="nucleotide sequence ID" value="NZ_PTJA01000001.1"/>
</dbReference>
<evidence type="ECO:0000313" key="3">
    <source>
        <dbReference type="Proteomes" id="UP000237749"/>
    </source>
</evidence>
<protein>
    <submittedName>
        <fullName evidence="2">Peptidase M28-like protein</fullName>
    </submittedName>
</protein>
<reference evidence="2 3" key="1">
    <citation type="submission" date="2018-02" db="EMBL/GenBank/DDBJ databases">
        <title>Genomic Encyclopedia of Archaeal and Bacterial Type Strains, Phase II (KMG-II): from individual species to whole genera.</title>
        <authorList>
            <person name="Goeker M."/>
        </authorList>
    </citation>
    <scope>NUCLEOTIDE SEQUENCE [LARGE SCALE GENOMIC DNA]</scope>
    <source>
        <strain evidence="2 3">DSM 3808</strain>
    </source>
</reference>
<dbReference type="Gene3D" id="3.40.630.10">
    <property type="entry name" value="Zn peptidases"/>
    <property type="match status" value="1"/>
</dbReference>
<sequence length="275" mass="30811">MELNHYLETLSLKDPDQRRNALREVLVKEHLDFDLQEDPPSQKAPRGIYNYILAPWNSDPGPLFCAHYDAVPGSFGANDNAAALCILITLAGKLKEENFPARFAFFDGEETGNTGSRLYAASMNHQEITGVINLDVCGYGDTIAVNSRGYERKPGVEAFCRKEVLADHNGVLVKYLPGSDEASFSGSRTPAISIASVPRWDIQYLNALSRMGSGLLGRPPEFHMILDQMEISTTMHGGYRDTPEWVELAAMNRIYDYLTDALHRSFDKKKRFLLF</sequence>
<evidence type="ECO:0000313" key="2">
    <source>
        <dbReference type="EMBL" id="PPK83124.1"/>
    </source>
</evidence>
<dbReference type="GO" id="GO:0008235">
    <property type="term" value="F:metalloexopeptidase activity"/>
    <property type="evidence" value="ECO:0007669"/>
    <property type="project" value="InterPro"/>
</dbReference>
<accession>A0A2S6HY94</accession>
<dbReference type="PANTHER" id="PTHR12147:SF26">
    <property type="entry name" value="PEPTIDASE M28 DOMAIN-CONTAINING PROTEIN"/>
    <property type="match status" value="1"/>
</dbReference>
<dbReference type="AlphaFoldDB" id="A0A2S6HY94"/>
<gene>
    <name evidence="2" type="ORF">BXY41_101186</name>
</gene>
<name>A0A2S6HY94_9FIRM</name>
<proteinExistence type="predicted"/>
<organism evidence="2 3">
    <name type="scientific">Lacrimispora xylanisolvens</name>
    <dbReference type="NCBI Taxonomy" id="384636"/>
    <lineage>
        <taxon>Bacteria</taxon>
        <taxon>Bacillati</taxon>
        <taxon>Bacillota</taxon>
        <taxon>Clostridia</taxon>
        <taxon>Lachnospirales</taxon>
        <taxon>Lachnospiraceae</taxon>
        <taxon>Lacrimispora</taxon>
    </lineage>
</organism>
<evidence type="ECO:0000259" key="1">
    <source>
        <dbReference type="Pfam" id="PF04389"/>
    </source>
</evidence>
<dbReference type="Proteomes" id="UP000237749">
    <property type="component" value="Unassembled WGS sequence"/>
</dbReference>
<keyword evidence="3" id="KW-1185">Reference proteome</keyword>
<dbReference type="InterPro" id="IPR007484">
    <property type="entry name" value="Peptidase_M28"/>
</dbReference>
<dbReference type="SUPFAM" id="SSF53187">
    <property type="entry name" value="Zn-dependent exopeptidases"/>
    <property type="match status" value="1"/>
</dbReference>
<dbReference type="EMBL" id="PTJA01000001">
    <property type="protein sequence ID" value="PPK83124.1"/>
    <property type="molecule type" value="Genomic_DNA"/>
</dbReference>
<dbReference type="Pfam" id="PF04389">
    <property type="entry name" value="Peptidase_M28"/>
    <property type="match status" value="1"/>
</dbReference>
<dbReference type="PANTHER" id="PTHR12147">
    <property type="entry name" value="METALLOPEPTIDASE M28 FAMILY MEMBER"/>
    <property type="match status" value="1"/>
</dbReference>
<comment type="caution">
    <text evidence="2">The sequence shown here is derived from an EMBL/GenBank/DDBJ whole genome shotgun (WGS) entry which is preliminary data.</text>
</comment>
<dbReference type="GO" id="GO:0006508">
    <property type="term" value="P:proteolysis"/>
    <property type="evidence" value="ECO:0007669"/>
    <property type="project" value="InterPro"/>
</dbReference>